<dbReference type="InterPro" id="IPR001789">
    <property type="entry name" value="Sig_transdc_resp-reg_receiver"/>
</dbReference>
<dbReference type="PROSITE" id="PS50110">
    <property type="entry name" value="RESPONSE_REGULATORY"/>
    <property type="match status" value="1"/>
</dbReference>
<dbReference type="AlphaFoldDB" id="A0A1F4XIC1"/>
<dbReference type="STRING" id="1817814.A2V81_01175"/>
<dbReference type="GO" id="GO:0000156">
    <property type="term" value="F:phosphorelay response regulator activity"/>
    <property type="evidence" value="ECO:0007669"/>
    <property type="project" value="TreeGrafter"/>
</dbReference>
<accession>A0A1F4XIC1</accession>
<evidence type="ECO:0000256" key="7">
    <source>
        <dbReference type="PROSITE-ProRule" id="PRU01091"/>
    </source>
</evidence>
<keyword evidence="2" id="KW-0902">Two-component regulatory system</keyword>
<evidence type="ECO:0000256" key="5">
    <source>
        <dbReference type="ARBA" id="ARBA00023163"/>
    </source>
</evidence>
<keyword evidence="5" id="KW-0804">Transcription</keyword>
<dbReference type="Gene3D" id="1.10.10.10">
    <property type="entry name" value="Winged helix-like DNA-binding domain superfamily/Winged helix DNA-binding domain"/>
    <property type="match status" value="1"/>
</dbReference>
<evidence type="ECO:0000313" key="11">
    <source>
        <dbReference type="Proteomes" id="UP000177614"/>
    </source>
</evidence>
<dbReference type="Pfam" id="PF00072">
    <property type="entry name" value="Response_reg"/>
    <property type="match status" value="1"/>
</dbReference>
<reference evidence="10 11" key="1">
    <citation type="journal article" date="2016" name="Nat. Commun.">
        <title>Thousands of microbial genomes shed light on interconnected biogeochemical processes in an aquifer system.</title>
        <authorList>
            <person name="Anantharaman K."/>
            <person name="Brown C.T."/>
            <person name="Hug L.A."/>
            <person name="Sharon I."/>
            <person name="Castelle C.J."/>
            <person name="Probst A.J."/>
            <person name="Thomas B.C."/>
            <person name="Singh A."/>
            <person name="Wilkins M.J."/>
            <person name="Karaoz U."/>
            <person name="Brodie E.L."/>
            <person name="Williams K.H."/>
            <person name="Hubbard S.S."/>
            <person name="Banfield J.F."/>
        </authorList>
    </citation>
    <scope>NUCLEOTIDE SEQUENCE [LARGE SCALE GENOMIC DNA]</scope>
</reference>
<dbReference type="PROSITE" id="PS51755">
    <property type="entry name" value="OMPR_PHOB"/>
    <property type="match status" value="1"/>
</dbReference>
<dbReference type="SUPFAM" id="SSF52172">
    <property type="entry name" value="CheY-like"/>
    <property type="match status" value="1"/>
</dbReference>
<dbReference type="InterPro" id="IPR036388">
    <property type="entry name" value="WH-like_DNA-bd_sf"/>
</dbReference>
<evidence type="ECO:0000256" key="3">
    <source>
        <dbReference type="ARBA" id="ARBA00023015"/>
    </source>
</evidence>
<gene>
    <name evidence="10" type="ORF">A2V81_01175</name>
</gene>
<dbReference type="PANTHER" id="PTHR48111">
    <property type="entry name" value="REGULATOR OF RPOS"/>
    <property type="match status" value="1"/>
</dbReference>
<feature type="DNA-binding region" description="OmpR/PhoB-type" evidence="7">
    <location>
        <begin position="125"/>
        <end position="223"/>
    </location>
</feature>
<keyword evidence="3" id="KW-0805">Transcription regulation</keyword>
<feature type="domain" description="Response regulatory" evidence="8">
    <location>
        <begin position="2"/>
        <end position="117"/>
    </location>
</feature>
<keyword evidence="1 6" id="KW-0597">Phosphoprotein</keyword>
<comment type="caution">
    <text evidence="10">The sequence shown here is derived from an EMBL/GenBank/DDBJ whole genome shotgun (WGS) entry which is preliminary data.</text>
</comment>
<protein>
    <recommendedName>
        <fullName evidence="12">DNA-binding response regulator</fullName>
    </recommendedName>
</protein>
<name>A0A1F4XIC1_9BACT</name>
<dbReference type="InterPro" id="IPR001867">
    <property type="entry name" value="OmpR/PhoB-type_DNA-bd"/>
</dbReference>
<dbReference type="Gene3D" id="3.40.50.2300">
    <property type="match status" value="1"/>
</dbReference>
<evidence type="ECO:0008006" key="12">
    <source>
        <dbReference type="Google" id="ProtNLM"/>
    </source>
</evidence>
<organism evidence="10 11">
    <name type="scientific">Candidatus Abawacabacteria bacterium RBG_16_42_10</name>
    <dbReference type="NCBI Taxonomy" id="1817814"/>
    <lineage>
        <taxon>Bacteria</taxon>
        <taxon>Candidatus Abawacaibacteriota</taxon>
    </lineage>
</organism>
<keyword evidence="4 7" id="KW-0238">DNA-binding</keyword>
<evidence type="ECO:0000256" key="1">
    <source>
        <dbReference type="ARBA" id="ARBA00022553"/>
    </source>
</evidence>
<dbReference type="EMBL" id="MEWR01000026">
    <property type="protein sequence ID" value="OGC81477.1"/>
    <property type="molecule type" value="Genomic_DNA"/>
</dbReference>
<dbReference type="InterPro" id="IPR011006">
    <property type="entry name" value="CheY-like_superfamily"/>
</dbReference>
<evidence type="ECO:0000313" key="10">
    <source>
        <dbReference type="EMBL" id="OGC81477.1"/>
    </source>
</evidence>
<dbReference type="Pfam" id="PF00486">
    <property type="entry name" value="Trans_reg_C"/>
    <property type="match status" value="1"/>
</dbReference>
<sequence length="223" mass="26116">MKILLIEDNIELAYLVKGKLAQFRMHVDMAHTGEEGLRMSKLAYYDIVIVDLLLDIVLNGLELIRLIRKFDTTIPIIVISGLCDVETKLAGFHAGADDYLPKPLDFNELSARIIRLYSRINRPYFNQVCYRGITYDVQKRCVSFEDRKVYLKNKESMLFEYFMQHPNRIISRQELIAAVWHLNMNPDTNIVDVSVRNLRQRIDRQLGRKTIHSIYGEGYRFSL</sequence>
<dbReference type="SMART" id="SM00862">
    <property type="entry name" value="Trans_reg_C"/>
    <property type="match status" value="1"/>
</dbReference>
<dbReference type="InterPro" id="IPR039420">
    <property type="entry name" value="WalR-like"/>
</dbReference>
<evidence type="ECO:0000259" key="9">
    <source>
        <dbReference type="PROSITE" id="PS51755"/>
    </source>
</evidence>
<evidence type="ECO:0000256" key="6">
    <source>
        <dbReference type="PROSITE-ProRule" id="PRU00169"/>
    </source>
</evidence>
<dbReference type="PANTHER" id="PTHR48111:SF22">
    <property type="entry name" value="REGULATOR OF RPOS"/>
    <property type="match status" value="1"/>
</dbReference>
<dbReference type="GO" id="GO:0005829">
    <property type="term" value="C:cytosol"/>
    <property type="evidence" value="ECO:0007669"/>
    <property type="project" value="TreeGrafter"/>
</dbReference>
<proteinExistence type="predicted"/>
<dbReference type="CDD" id="cd00383">
    <property type="entry name" value="trans_reg_C"/>
    <property type="match status" value="1"/>
</dbReference>
<feature type="modified residue" description="4-aspartylphosphate" evidence="6">
    <location>
        <position position="51"/>
    </location>
</feature>
<evidence type="ECO:0000259" key="8">
    <source>
        <dbReference type="PROSITE" id="PS50110"/>
    </source>
</evidence>
<evidence type="ECO:0000256" key="4">
    <source>
        <dbReference type="ARBA" id="ARBA00023125"/>
    </source>
</evidence>
<feature type="domain" description="OmpR/PhoB-type" evidence="9">
    <location>
        <begin position="125"/>
        <end position="223"/>
    </location>
</feature>
<dbReference type="Proteomes" id="UP000177614">
    <property type="component" value="Unassembled WGS sequence"/>
</dbReference>
<evidence type="ECO:0000256" key="2">
    <source>
        <dbReference type="ARBA" id="ARBA00023012"/>
    </source>
</evidence>
<dbReference type="SMART" id="SM00448">
    <property type="entry name" value="REC"/>
    <property type="match status" value="1"/>
</dbReference>
<dbReference type="GO" id="GO:0006355">
    <property type="term" value="P:regulation of DNA-templated transcription"/>
    <property type="evidence" value="ECO:0007669"/>
    <property type="project" value="InterPro"/>
</dbReference>
<dbReference type="GO" id="GO:0000976">
    <property type="term" value="F:transcription cis-regulatory region binding"/>
    <property type="evidence" value="ECO:0007669"/>
    <property type="project" value="TreeGrafter"/>
</dbReference>
<dbReference type="GO" id="GO:0032993">
    <property type="term" value="C:protein-DNA complex"/>
    <property type="evidence" value="ECO:0007669"/>
    <property type="project" value="TreeGrafter"/>
</dbReference>